<feature type="compositionally biased region" description="Low complexity" evidence="3">
    <location>
        <begin position="304"/>
        <end position="324"/>
    </location>
</feature>
<dbReference type="Pfam" id="PF03732">
    <property type="entry name" value="Retrotrans_gag"/>
    <property type="match status" value="1"/>
</dbReference>
<reference evidence="5 6" key="1">
    <citation type="submission" date="2014-04" db="EMBL/GenBank/DDBJ databases">
        <title>Evolutionary Origins and Diversification of the Mycorrhizal Mutualists.</title>
        <authorList>
            <consortium name="DOE Joint Genome Institute"/>
            <consortium name="Mycorrhizal Genomics Consortium"/>
            <person name="Kohler A."/>
            <person name="Kuo A."/>
            <person name="Nagy L.G."/>
            <person name="Floudas D."/>
            <person name="Copeland A."/>
            <person name="Barry K.W."/>
            <person name="Cichocki N."/>
            <person name="Veneault-Fourrey C."/>
            <person name="LaButti K."/>
            <person name="Lindquist E.A."/>
            <person name="Lipzen A."/>
            <person name="Lundell T."/>
            <person name="Morin E."/>
            <person name="Murat C."/>
            <person name="Riley R."/>
            <person name="Ohm R."/>
            <person name="Sun H."/>
            <person name="Tunlid A."/>
            <person name="Henrissat B."/>
            <person name="Grigoriev I.V."/>
            <person name="Hibbett D.S."/>
            <person name="Martin F."/>
        </authorList>
    </citation>
    <scope>NUCLEOTIDE SEQUENCE [LARGE SCALE GENOMIC DNA]</scope>
    <source>
        <strain evidence="5 6">Koide BX008</strain>
    </source>
</reference>
<keyword evidence="2" id="KW-0862">Zinc</keyword>
<evidence type="ECO:0000256" key="1">
    <source>
        <dbReference type="ARBA" id="ARBA00022664"/>
    </source>
</evidence>
<feature type="compositionally biased region" description="Acidic residues" evidence="3">
    <location>
        <begin position="397"/>
        <end position="408"/>
    </location>
</feature>
<evidence type="ECO:0000256" key="3">
    <source>
        <dbReference type="SAM" id="MobiDB-lite"/>
    </source>
</evidence>
<feature type="compositionally biased region" description="Polar residues" evidence="3">
    <location>
        <begin position="290"/>
        <end position="303"/>
    </location>
</feature>
<dbReference type="InterPro" id="IPR005162">
    <property type="entry name" value="Retrotrans_gag_dom"/>
</dbReference>
<dbReference type="GO" id="GO:0003676">
    <property type="term" value="F:nucleic acid binding"/>
    <property type="evidence" value="ECO:0007669"/>
    <property type="project" value="InterPro"/>
</dbReference>
<dbReference type="PANTHER" id="PTHR33223:SF6">
    <property type="entry name" value="CCHC-TYPE DOMAIN-CONTAINING PROTEIN"/>
    <property type="match status" value="1"/>
</dbReference>
<dbReference type="AlphaFoldDB" id="A0A0C2WMQ3"/>
<feature type="compositionally biased region" description="Polar residues" evidence="3">
    <location>
        <begin position="1"/>
        <end position="12"/>
    </location>
</feature>
<accession>A0A0C2WMQ3</accession>
<feature type="region of interest" description="Disordered" evidence="3">
    <location>
        <begin position="393"/>
        <end position="418"/>
    </location>
</feature>
<protein>
    <recommendedName>
        <fullName evidence="4">CCHC-type domain-containing protein</fullName>
    </recommendedName>
</protein>
<dbReference type="InParanoid" id="A0A0C2WMQ3"/>
<keyword evidence="2" id="KW-0479">Metal-binding</keyword>
<dbReference type="Proteomes" id="UP000054549">
    <property type="component" value="Unassembled WGS sequence"/>
</dbReference>
<dbReference type="Pfam" id="PF00098">
    <property type="entry name" value="zf-CCHC"/>
    <property type="match status" value="1"/>
</dbReference>
<evidence type="ECO:0000256" key="2">
    <source>
        <dbReference type="PROSITE-ProRule" id="PRU00047"/>
    </source>
</evidence>
<dbReference type="InterPro" id="IPR001878">
    <property type="entry name" value="Znf_CCHC"/>
</dbReference>
<dbReference type="EMBL" id="KN818350">
    <property type="protein sequence ID" value="KIL57986.1"/>
    <property type="molecule type" value="Genomic_DNA"/>
</dbReference>
<dbReference type="SMART" id="SM00343">
    <property type="entry name" value="ZnF_C2HC"/>
    <property type="match status" value="1"/>
</dbReference>
<dbReference type="STRING" id="946122.A0A0C2WMQ3"/>
<evidence type="ECO:0000313" key="5">
    <source>
        <dbReference type="EMBL" id="KIL57986.1"/>
    </source>
</evidence>
<dbReference type="HOGENOM" id="CLU_054063_0_0_1"/>
<sequence>MTDSLNGTNGVASSMHAPNASQAPPAPAPPTLPQLMERVVNLQEVMARAVLQGNRLAPDRTKKTVIAKPKPYDGSFESFDTFLTHLKMYFQAKSNEYENDMFDQAKIRDALMTMQEGRAAKWGELVFGEMEKAAAQGRLIFQNWAAFEHRLRGSFADPNKKENAQRELHAIRQKPNESMLDFLLRFDQLQFQAGFSEEDLLATLRDAVEPDLFLCAVVQTNVERTLESWKRHLLEMDNKRRAWEAGKGKERKSTVEAPRSDGRFEGRGRGGPWFGRGRGRGTWVPRGNWNAGQRGNVPQQANNQPVASTSTSSASVPVPSPQTAGGRVFGGPGEPMDVDRARTRRGLRCWVCNTLGHFASECPQRGIRTMWNEMNDEERQEFIRTVKMLEEEGVEQHEEEEIVEEDKQDEAVQSEADF</sequence>
<feature type="region of interest" description="Disordered" evidence="3">
    <location>
        <begin position="1"/>
        <end position="32"/>
    </location>
</feature>
<dbReference type="PANTHER" id="PTHR33223">
    <property type="entry name" value="CCHC-TYPE DOMAIN-CONTAINING PROTEIN"/>
    <property type="match status" value="1"/>
</dbReference>
<dbReference type="GO" id="GO:0006397">
    <property type="term" value="P:mRNA processing"/>
    <property type="evidence" value="ECO:0007669"/>
    <property type="project" value="UniProtKB-KW"/>
</dbReference>
<keyword evidence="2" id="KW-0863">Zinc-finger</keyword>
<dbReference type="SUPFAM" id="SSF57756">
    <property type="entry name" value="Retrovirus zinc finger-like domains"/>
    <property type="match status" value="1"/>
</dbReference>
<dbReference type="GO" id="GO:0008270">
    <property type="term" value="F:zinc ion binding"/>
    <property type="evidence" value="ECO:0007669"/>
    <property type="project" value="UniProtKB-KW"/>
</dbReference>
<evidence type="ECO:0000313" key="6">
    <source>
        <dbReference type="Proteomes" id="UP000054549"/>
    </source>
</evidence>
<proteinExistence type="predicted"/>
<organism evidence="5 6">
    <name type="scientific">Amanita muscaria (strain Koide BX008)</name>
    <dbReference type="NCBI Taxonomy" id="946122"/>
    <lineage>
        <taxon>Eukaryota</taxon>
        <taxon>Fungi</taxon>
        <taxon>Dikarya</taxon>
        <taxon>Basidiomycota</taxon>
        <taxon>Agaricomycotina</taxon>
        <taxon>Agaricomycetes</taxon>
        <taxon>Agaricomycetidae</taxon>
        <taxon>Agaricales</taxon>
        <taxon>Pluteineae</taxon>
        <taxon>Amanitaceae</taxon>
        <taxon>Amanita</taxon>
    </lineage>
</organism>
<keyword evidence="1" id="KW-0507">mRNA processing</keyword>
<dbReference type="InterPro" id="IPR036875">
    <property type="entry name" value="Znf_CCHC_sf"/>
</dbReference>
<feature type="domain" description="CCHC-type" evidence="4">
    <location>
        <begin position="348"/>
        <end position="364"/>
    </location>
</feature>
<dbReference type="PROSITE" id="PS50158">
    <property type="entry name" value="ZF_CCHC"/>
    <property type="match status" value="1"/>
</dbReference>
<name>A0A0C2WMQ3_AMAMK</name>
<gene>
    <name evidence="5" type="ORF">M378DRAFT_171107</name>
</gene>
<feature type="compositionally biased region" description="Basic and acidic residues" evidence="3">
    <location>
        <begin position="244"/>
        <end position="268"/>
    </location>
</feature>
<keyword evidence="6" id="KW-1185">Reference proteome</keyword>
<feature type="region of interest" description="Disordered" evidence="3">
    <location>
        <begin position="244"/>
        <end position="334"/>
    </location>
</feature>
<evidence type="ECO:0000259" key="4">
    <source>
        <dbReference type="PROSITE" id="PS50158"/>
    </source>
</evidence>